<dbReference type="SUPFAM" id="SSF53756">
    <property type="entry name" value="UDP-Glycosyltransferase/glycogen phosphorylase"/>
    <property type="match status" value="1"/>
</dbReference>
<dbReference type="RefSeq" id="WP_342115827.1">
    <property type="nucleotide sequence ID" value="NZ_JBCAUN010000003.1"/>
</dbReference>
<keyword evidence="2" id="KW-1185">Reference proteome</keyword>
<dbReference type="Proteomes" id="UP001425155">
    <property type="component" value="Unassembled WGS sequence"/>
</dbReference>
<dbReference type="EMBL" id="JBCLVG010000003">
    <property type="protein sequence ID" value="MEN1947999.1"/>
    <property type="molecule type" value="Genomic_DNA"/>
</dbReference>
<sequence>MNEVPVAPTGPSRLRVLQSFGTPGATSNPYITRLFSSTPGVEQHAFSWRYALTGRFDVLHIHLVEVMFVRRGRIRTVVGVVLFLLLLLRTRVSRIGIVRTLHNVKPHEAQSRLVQWALSICDRRTDLWIRLNSNTVPPTGAPVVTIPHPDYREWFALHDVPASIPGRLLFFGLIRPYKDVDALVRAFTSVADDALSLHIVGDPQTAELREIIERAGHGDPRITLSFGYADDSTLATEIGESELITLPYREMHNSGAALLGLSLHRPVLVPDNSVTAALADEVGEPWVQRFSGAFDGTAIVQALASVRRQGSDGSPDLTARSWDASGSAHEAAYARAVELAAIRIRPRRAAAQAGGRLYS</sequence>
<dbReference type="Gene3D" id="3.40.50.2000">
    <property type="entry name" value="Glycogen Phosphorylase B"/>
    <property type="match status" value="2"/>
</dbReference>
<dbReference type="Pfam" id="PF13692">
    <property type="entry name" value="Glyco_trans_1_4"/>
    <property type="match status" value="1"/>
</dbReference>
<reference evidence="1 2" key="1">
    <citation type="submission" date="2024-03" db="EMBL/GenBank/DDBJ databases">
        <title>YIM 134122 draft genome.</title>
        <authorList>
            <person name="Zuo S."/>
            <person name="Xiong L."/>
        </authorList>
    </citation>
    <scope>NUCLEOTIDE SEQUENCE [LARGE SCALE GENOMIC DNA]</scope>
    <source>
        <strain evidence="1 2">YIM 134122</strain>
    </source>
</reference>
<name>A0ABU9W7L3_9MICO</name>
<protein>
    <submittedName>
        <fullName evidence="1">Glycosyltransferase</fullName>
        <ecNumber evidence="1">2.4.-.-</ecNumber>
    </submittedName>
</protein>
<gene>
    <name evidence="1" type="ORF">WJX64_15680</name>
</gene>
<keyword evidence="1" id="KW-0328">Glycosyltransferase</keyword>
<evidence type="ECO:0000313" key="2">
    <source>
        <dbReference type="Proteomes" id="UP001425155"/>
    </source>
</evidence>
<accession>A0ABU9W7L3</accession>
<comment type="caution">
    <text evidence="1">The sequence shown here is derived from an EMBL/GenBank/DDBJ whole genome shotgun (WGS) entry which is preliminary data.</text>
</comment>
<dbReference type="GO" id="GO:0016757">
    <property type="term" value="F:glycosyltransferase activity"/>
    <property type="evidence" value="ECO:0007669"/>
    <property type="project" value="UniProtKB-KW"/>
</dbReference>
<proteinExistence type="predicted"/>
<organism evidence="1 2">
    <name type="scientific">Leifsonia stereocauli</name>
    <dbReference type="NCBI Taxonomy" id="3134136"/>
    <lineage>
        <taxon>Bacteria</taxon>
        <taxon>Bacillati</taxon>
        <taxon>Actinomycetota</taxon>
        <taxon>Actinomycetes</taxon>
        <taxon>Micrococcales</taxon>
        <taxon>Microbacteriaceae</taxon>
        <taxon>Leifsonia</taxon>
    </lineage>
</organism>
<evidence type="ECO:0000313" key="1">
    <source>
        <dbReference type="EMBL" id="MEN1947999.1"/>
    </source>
</evidence>
<keyword evidence="1" id="KW-0808">Transferase</keyword>
<dbReference type="EC" id="2.4.-.-" evidence="1"/>